<dbReference type="PROSITE" id="PS51285">
    <property type="entry name" value="AGC_KINASE_CTER"/>
    <property type="match status" value="1"/>
</dbReference>
<dbReference type="SUPFAM" id="SSF56112">
    <property type="entry name" value="Protein kinase-like (PK-like)"/>
    <property type="match status" value="1"/>
</dbReference>
<proteinExistence type="inferred from homology"/>
<dbReference type="SMART" id="SM00220">
    <property type="entry name" value="S_TKc"/>
    <property type="match status" value="1"/>
</dbReference>
<feature type="domain" description="AGC-kinase C-terminal" evidence="12">
    <location>
        <begin position="293"/>
        <end position="350"/>
    </location>
</feature>
<dbReference type="PANTHER" id="PTHR24353">
    <property type="entry name" value="CYCLIC NUCLEOTIDE-DEPENDENT PROTEIN KINASE"/>
    <property type="match status" value="1"/>
</dbReference>
<evidence type="ECO:0000313" key="14">
    <source>
        <dbReference type="Proteomes" id="UP000243686"/>
    </source>
</evidence>
<dbReference type="InterPro" id="IPR011009">
    <property type="entry name" value="Kinase-like_dom_sf"/>
</dbReference>
<dbReference type="GO" id="GO:0005829">
    <property type="term" value="C:cytosol"/>
    <property type="evidence" value="ECO:0007669"/>
    <property type="project" value="TreeGrafter"/>
</dbReference>
<evidence type="ECO:0000313" key="13">
    <source>
        <dbReference type="EMBL" id="OON22651.1"/>
    </source>
</evidence>
<dbReference type="Gene3D" id="3.30.200.20">
    <property type="entry name" value="Phosphorylase Kinase, domain 1"/>
    <property type="match status" value="1"/>
</dbReference>
<evidence type="ECO:0000256" key="1">
    <source>
        <dbReference type="ARBA" id="ARBA00012444"/>
    </source>
</evidence>
<comment type="catalytic activity">
    <reaction evidence="8">
        <text>L-seryl-[protein] + ATP = O-phospho-L-seryl-[protein] + ADP + H(+)</text>
        <dbReference type="Rhea" id="RHEA:17989"/>
        <dbReference type="Rhea" id="RHEA-COMP:9863"/>
        <dbReference type="Rhea" id="RHEA-COMP:11604"/>
        <dbReference type="ChEBI" id="CHEBI:15378"/>
        <dbReference type="ChEBI" id="CHEBI:29999"/>
        <dbReference type="ChEBI" id="CHEBI:30616"/>
        <dbReference type="ChEBI" id="CHEBI:83421"/>
        <dbReference type="ChEBI" id="CHEBI:456216"/>
        <dbReference type="EC" id="2.7.11.11"/>
    </reaction>
</comment>
<comment type="similarity">
    <text evidence="10">Belongs to the protein kinase superfamily.</text>
</comment>
<dbReference type="GO" id="GO:0005634">
    <property type="term" value="C:nucleus"/>
    <property type="evidence" value="ECO:0007669"/>
    <property type="project" value="TreeGrafter"/>
</dbReference>
<dbReference type="GO" id="GO:0009653">
    <property type="term" value="P:anatomical structure morphogenesis"/>
    <property type="evidence" value="ECO:0007669"/>
    <property type="project" value="UniProtKB-ARBA"/>
</dbReference>
<sequence>MPTRQAEFDDILLEKTKEFRERYFNPPKEVVSMEDFERIRTLGRGAFGRVLLVRHWDKDQYYALKILSKIEIVKSRQIENAINEKRILAACNFPFIIKLFFSFKDNSYLYMVMEFVIGGEMFTLLRNMRRFPDNMVKFYAAQVVMAFEYLHMLTIAYRDLKPENLLITGEGFLKVADLGFAKMIPKDKRTWTLCGTPDYMAPEIIMSKGYHCAVDWWAFGVLLYEMTTGFPPFMHQDQMKTFEHIISGKIKFTNNFGPELKDLIRNLIQVDLSRRYGNLKNGIADIKEHAYFSDLDWLQLYNMQVRPPYKPKYKGPSDTSCFEKWEEENLKIADKEKFKVEFEDFYLYSY</sequence>
<gene>
    <name evidence="13" type="ORF">X801_01445</name>
</gene>
<dbReference type="PROSITE" id="PS00107">
    <property type="entry name" value="PROTEIN_KINASE_ATP"/>
    <property type="match status" value="1"/>
</dbReference>
<dbReference type="EMBL" id="KV891716">
    <property type="protein sequence ID" value="OON22651.1"/>
    <property type="molecule type" value="Genomic_DNA"/>
</dbReference>
<dbReference type="InterPro" id="IPR000961">
    <property type="entry name" value="AGC-kinase_C"/>
</dbReference>
<keyword evidence="5" id="KW-0418">Kinase</keyword>
<dbReference type="PROSITE" id="PS50011">
    <property type="entry name" value="PROTEIN_KINASE_DOM"/>
    <property type="match status" value="1"/>
</dbReference>
<dbReference type="GO" id="GO:0005524">
    <property type="term" value="F:ATP binding"/>
    <property type="evidence" value="ECO:0007669"/>
    <property type="project" value="UniProtKB-UniRule"/>
</dbReference>
<dbReference type="FunFam" id="1.10.510.10:FF:000005">
    <property type="entry name" value="cAMP-dependent protein kinase catalytic subunit alpha"/>
    <property type="match status" value="1"/>
</dbReference>
<evidence type="ECO:0000259" key="12">
    <source>
        <dbReference type="PROSITE" id="PS51285"/>
    </source>
</evidence>
<protein>
    <recommendedName>
        <fullName evidence="1">cAMP-dependent protein kinase</fullName>
        <ecNumber evidence="1">2.7.11.11</ecNumber>
    </recommendedName>
</protein>
<dbReference type="InterPro" id="IPR017441">
    <property type="entry name" value="Protein_kinase_ATP_BS"/>
</dbReference>
<organism evidence="13 14">
    <name type="scientific">Opisthorchis viverrini</name>
    <name type="common">Southeast Asian liver fluke</name>
    <dbReference type="NCBI Taxonomy" id="6198"/>
    <lineage>
        <taxon>Eukaryota</taxon>
        <taxon>Metazoa</taxon>
        <taxon>Spiralia</taxon>
        <taxon>Lophotrochozoa</taxon>
        <taxon>Platyhelminthes</taxon>
        <taxon>Trematoda</taxon>
        <taxon>Digenea</taxon>
        <taxon>Opisthorchiida</taxon>
        <taxon>Opisthorchiata</taxon>
        <taxon>Opisthorchiidae</taxon>
        <taxon>Opisthorchis</taxon>
    </lineage>
</organism>
<dbReference type="PROSITE" id="PS00108">
    <property type="entry name" value="PROTEIN_KINASE_ST"/>
    <property type="match status" value="1"/>
</dbReference>
<keyword evidence="6 9" id="KW-0067">ATP-binding</keyword>
<name>A0A1S8X7H3_OPIVI</name>
<dbReference type="InterPro" id="IPR000719">
    <property type="entry name" value="Prot_kinase_dom"/>
</dbReference>
<keyword evidence="2 10" id="KW-0723">Serine/threonine-protein kinase</keyword>
<dbReference type="SMART" id="SM00133">
    <property type="entry name" value="S_TK_X"/>
    <property type="match status" value="1"/>
</dbReference>
<evidence type="ECO:0000256" key="7">
    <source>
        <dbReference type="ARBA" id="ARBA00047292"/>
    </source>
</evidence>
<evidence type="ECO:0000256" key="10">
    <source>
        <dbReference type="RuleBase" id="RU000304"/>
    </source>
</evidence>
<dbReference type="Pfam" id="PF00069">
    <property type="entry name" value="Pkinase"/>
    <property type="match status" value="1"/>
</dbReference>
<dbReference type="PANTHER" id="PTHR24353:SF153">
    <property type="entry name" value="CAMP-DEPENDENT PROTEIN KINASE CATALYTIC SUBUNIT 1"/>
    <property type="match status" value="1"/>
</dbReference>
<dbReference type="FunFam" id="3.30.200.20:FF:000042">
    <property type="entry name" value="Aurora kinase A"/>
    <property type="match status" value="1"/>
</dbReference>
<evidence type="ECO:0000256" key="4">
    <source>
        <dbReference type="ARBA" id="ARBA00022741"/>
    </source>
</evidence>
<dbReference type="InterPro" id="IPR008271">
    <property type="entry name" value="Ser/Thr_kinase_AS"/>
</dbReference>
<feature type="binding site" evidence="9">
    <location>
        <position position="65"/>
    </location>
    <ligand>
        <name>ATP</name>
        <dbReference type="ChEBI" id="CHEBI:30616"/>
    </ligand>
</feature>
<evidence type="ECO:0000256" key="5">
    <source>
        <dbReference type="ARBA" id="ARBA00022777"/>
    </source>
</evidence>
<dbReference type="GO" id="GO:0005952">
    <property type="term" value="C:cAMP-dependent protein kinase complex"/>
    <property type="evidence" value="ECO:0007669"/>
    <property type="project" value="TreeGrafter"/>
</dbReference>
<dbReference type="EC" id="2.7.11.11" evidence="1"/>
<dbReference type="Proteomes" id="UP000243686">
    <property type="component" value="Unassembled WGS sequence"/>
</dbReference>
<keyword evidence="3" id="KW-0808">Transferase</keyword>
<accession>A0A1S8X7H3</accession>
<evidence type="ECO:0000256" key="2">
    <source>
        <dbReference type="ARBA" id="ARBA00022527"/>
    </source>
</evidence>
<dbReference type="Gene3D" id="1.10.510.10">
    <property type="entry name" value="Transferase(Phosphotransferase) domain 1"/>
    <property type="match status" value="1"/>
</dbReference>
<comment type="catalytic activity">
    <reaction evidence="7">
        <text>L-threonyl-[protein] + ATP = O-phospho-L-threonyl-[protein] + ADP + H(+)</text>
        <dbReference type="Rhea" id="RHEA:46608"/>
        <dbReference type="Rhea" id="RHEA-COMP:11060"/>
        <dbReference type="Rhea" id="RHEA-COMP:11605"/>
        <dbReference type="ChEBI" id="CHEBI:15378"/>
        <dbReference type="ChEBI" id="CHEBI:30013"/>
        <dbReference type="ChEBI" id="CHEBI:30616"/>
        <dbReference type="ChEBI" id="CHEBI:61977"/>
        <dbReference type="ChEBI" id="CHEBI:456216"/>
        <dbReference type="EC" id="2.7.11.11"/>
    </reaction>
</comment>
<dbReference type="GO" id="GO:0004691">
    <property type="term" value="F:cAMP-dependent protein kinase activity"/>
    <property type="evidence" value="ECO:0007669"/>
    <property type="project" value="UniProtKB-EC"/>
</dbReference>
<dbReference type="AlphaFoldDB" id="A0A1S8X7H3"/>
<evidence type="ECO:0000256" key="8">
    <source>
        <dbReference type="ARBA" id="ARBA00047454"/>
    </source>
</evidence>
<keyword evidence="14" id="KW-1185">Reference proteome</keyword>
<evidence type="ECO:0000256" key="9">
    <source>
        <dbReference type="PROSITE-ProRule" id="PRU10141"/>
    </source>
</evidence>
<evidence type="ECO:0000259" key="11">
    <source>
        <dbReference type="PROSITE" id="PS50011"/>
    </source>
</evidence>
<reference evidence="13 14" key="1">
    <citation type="submission" date="2015-03" db="EMBL/GenBank/DDBJ databases">
        <title>Draft genome of the nematode, Opisthorchis viverrini.</title>
        <authorList>
            <person name="Mitreva M."/>
        </authorList>
    </citation>
    <scope>NUCLEOTIDE SEQUENCE [LARGE SCALE GENOMIC DNA]</scope>
    <source>
        <strain evidence="13">Khon Kaen</strain>
    </source>
</reference>
<feature type="domain" description="Protein kinase" evidence="11">
    <location>
        <begin position="36"/>
        <end position="292"/>
    </location>
</feature>
<evidence type="ECO:0000256" key="3">
    <source>
        <dbReference type="ARBA" id="ARBA00022679"/>
    </source>
</evidence>
<evidence type="ECO:0000256" key="6">
    <source>
        <dbReference type="ARBA" id="ARBA00022840"/>
    </source>
</evidence>
<keyword evidence="4 9" id="KW-0547">Nucleotide-binding</keyword>